<evidence type="ECO:0000313" key="2">
    <source>
        <dbReference type="Proteomes" id="UP000294814"/>
    </source>
</evidence>
<dbReference type="Proteomes" id="UP000294814">
    <property type="component" value="Unassembled WGS sequence"/>
</dbReference>
<sequence>MSHLQIKRNCVVCKEEFIAKSSKGIYCSMICYKRNWRELQKENTLVIPKIKTIITKEDLNSKHYLSIKEAVVLFEISEVTLRRKIKENNLKYVCLKNRFLFLKSDLKKTLFDIHNVF</sequence>
<organism evidence="1 2">
    <name type="scientific">Flavobacterium rhamnosiphilum</name>
    <dbReference type="NCBI Taxonomy" id="2541724"/>
    <lineage>
        <taxon>Bacteria</taxon>
        <taxon>Pseudomonadati</taxon>
        <taxon>Bacteroidota</taxon>
        <taxon>Flavobacteriia</taxon>
        <taxon>Flavobacteriales</taxon>
        <taxon>Flavobacteriaceae</taxon>
        <taxon>Flavobacterium</taxon>
    </lineage>
</organism>
<dbReference type="GO" id="GO:0003677">
    <property type="term" value="F:DNA binding"/>
    <property type="evidence" value="ECO:0007669"/>
    <property type="project" value="UniProtKB-KW"/>
</dbReference>
<name>A0A4R5F7Q6_9FLAO</name>
<accession>A0A4R5F7Q6</accession>
<keyword evidence="2" id="KW-1185">Reference proteome</keyword>
<dbReference type="OrthoDB" id="1003442at2"/>
<gene>
    <name evidence="1" type="ORF">E0I26_08050</name>
</gene>
<protein>
    <submittedName>
        <fullName evidence="1">DNA-binding protein</fullName>
    </submittedName>
</protein>
<comment type="caution">
    <text evidence="1">The sequence shown here is derived from an EMBL/GenBank/DDBJ whole genome shotgun (WGS) entry which is preliminary data.</text>
</comment>
<dbReference type="AlphaFoldDB" id="A0A4R5F7Q6"/>
<keyword evidence="1" id="KW-0238">DNA-binding</keyword>
<reference evidence="1 2" key="1">
    <citation type="submission" date="2019-03" db="EMBL/GenBank/DDBJ databases">
        <title>Novel species of Flavobacterium.</title>
        <authorList>
            <person name="Liu Q."/>
            <person name="Xin Y.-H."/>
        </authorList>
    </citation>
    <scope>NUCLEOTIDE SEQUENCE [LARGE SCALE GENOMIC DNA]</scope>
    <source>
        <strain evidence="1 2">LB3P52</strain>
    </source>
</reference>
<evidence type="ECO:0000313" key="1">
    <source>
        <dbReference type="EMBL" id="TDE44317.1"/>
    </source>
</evidence>
<proteinExistence type="predicted"/>
<dbReference type="EMBL" id="SMLG01000005">
    <property type="protein sequence ID" value="TDE44317.1"/>
    <property type="molecule type" value="Genomic_DNA"/>
</dbReference>